<feature type="compositionally biased region" description="Low complexity" evidence="13">
    <location>
        <begin position="725"/>
        <end position="740"/>
    </location>
</feature>
<keyword evidence="5 12" id="KW-0378">Hydrolase</keyword>
<dbReference type="InterPro" id="IPR011545">
    <property type="entry name" value="DEAD/DEAH_box_helicase_dom"/>
</dbReference>
<dbReference type="InterPro" id="IPR000629">
    <property type="entry name" value="RNA-helicase_DEAD-box_CS"/>
</dbReference>
<feature type="compositionally biased region" description="Basic and acidic residues" evidence="13">
    <location>
        <begin position="835"/>
        <end position="855"/>
    </location>
</feature>
<dbReference type="SMART" id="SM01178">
    <property type="entry name" value="DUF4217"/>
    <property type="match status" value="1"/>
</dbReference>
<evidence type="ECO:0000313" key="17">
    <source>
        <dbReference type="EMBL" id="KAK0543368.1"/>
    </source>
</evidence>
<sequence length="864" mass="95362">MVNELSHAPSYAGSWKSLKAPLLPWVLDTIEHTLNFTQMTPVQASAIPLFLSHKDVIVEAVTGSGKTLAYLVPLIHMLLRRESPLKRHQVGAVVLVPTRELAIQVSSVLNVFLQAQQSGPGESADEDNKDPDEAKLIIAPPQLLVGGTKTTPQDDYTAFRTQSPHVLIGTPGRMSQLLQKKGVDKSELDLLILDEADRLLDANFGPTLKEILATLPKQRRTGLFSATMTDALGELVKVGLRNPVRVVVKVAQKQLESQTPKSKKGKEKAAGNTTNSDDTQRIPAGLQNFYHLSRAEHKLSQLLRIIAYESGACTRLDAQSFSASNSSASSSTFQPAHKFIVYFATGAQVNYFYKLLSRLPELKNQHVELFSLHGKQTSARRTATFNSFVSANPVPLPVSTNNSKKVTSSIKAASAVLLCTDVAARGLDLPDVDVVIQFDPPTDPKVFSHRCGRTARAGRGGRAIVMLVAPVLEAAQEGRSAGQEASEGDEGPNSGRKLGKGEGDYVEFMRIRKIPLRPYPFLRADPRQNLLLHPSPEPPRTQQLAPSSKTFQPADPESYSLAQKCRSLLLADRDLYELSLRAFVSFARAYSQHEASFIFGWKEVVGREVAAWCLGWGMIRVPQMPELDGFWDRTTASVKRGSKKRKESEQDGAAEGKNTKEEQSVQNQNDVGFEEVDIDLRTFAYQDKAREKQRRDALAQRDKAEQELAAQKKTAAGVPFKTGTASVGDDAVSDSVFSADSSDDDNGSDDDDFKRTKKVKKDAWSNQKDRKSVREMRKAKKARKRAYLRRLGEEAEELNGPMPAKGSLLAAVSGLSRVGSKNSGERNEQDEEEDWDKHMKDAKRDREEAVRREAEESNDFFSGL</sequence>
<feature type="region of interest" description="Disordered" evidence="13">
    <location>
        <begin position="813"/>
        <end position="864"/>
    </location>
</feature>
<feature type="short sequence motif" description="Q motif" evidence="11">
    <location>
        <begin position="15"/>
        <end position="44"/>
    </location>
</feature>
<dbReference type="PROSITE" id="PS51194">
    <property type="entry name" value="HELICASE_CTER"/>
    <property type="match status" value="1"/>
</dbReference>
<dbReference type="InterPro" id="IPR027417">
    <property type="entry name" value="P-loop_NTPase"/>
</dbReference>
<keyword evidence="18" id="KW-1185">Reference proteome</keyword>
<keyword evidence="4 12" id="KW-0547">Nucleotide-binding</keyword>
<feature type="domain" description="Helicase ATP-binding" evidence="14">
    <location>
        <begin position="47"/>
        <end position="246"/>
    </location>
</feature>
<dbReference type="InterPro" id="IPR056330">
    <property type="entry name" value="CTT_SPB4"/>
</dbReference>
<dbReference type="Gene3D" id="3.40.50.300">
    <property type="entry name" value="P-loop containing nucleotide triphosphate hydrolases"/>
    <property type="match status" value="2"/>
</dbReference>
<evidence type="ECO:0000256" key="2">
    <source>
        <dbReference type="ARBA" id="ARBA00022517"/>
    </source>
</evidence>
<evidence type="ECO:0000256" key="4">
    <source>
        <dbReference type="ARBA" id="ARBA00022741"/>
    </source>
</evidence>
<evidence type="ECO:0000259" key="16">
    <source>
        <dbReference type="PROSITE" id="PS51195"/>
    </source>
</evidence>
<dbReference type="CDD" id="cd17960">
    <property type="entry name" value="DEADc_DDX55"/>
    <property type="match status" value="1"/>
</dbReference>
<feature type="domain" description="Helicase C-terminal" evidence="15">
    <location>
        <begin position="298"/>
        <end position="499"/>
    </location>
</feature>
<feature type="compositionally biased region" description="Polar residues" evidence="13">
    <location>
        <begin position="540"/>
        <end position="551"/>
    </location>
</feature>
<comment type="domain">
    <text evidence="12">The Q motif is unique to and characteristic of the DEAD box family of RNA helicases and controls ATP binding and hydrolysis.</text>
</comment>
<keyword evidence="8 12" id="KW-0694">RNA-binding</keyword>
<keyword evidence="6 12" id="KW-0347">Helicase</keyword>
<dbReference type="SUPFAM" id="SSF52540">
    <property type="entry name" value="P-loop containing nucleoside triphosphate hydrolases"/>
    <property type="match status" value="2"/>
</dbReference>
<evidence type="ECO:0000313" key="18">
    <source>
        <dbReference type="Proteomes" id="UP001176517"/>
    </source>
</evidence>
<dbReference type="AlphaFoldDB" id="A0AAN6GNN2"/>
<dbReference type="Proteomes" id="UP001176517">
    <property type="component" value="Unassembled WGS sequence"/>
</dbReference>
<dbReference type="Pfam" id="PF00270">
    <property type="entry name" value="DEAD"/>
    <property type="match status" value="1"/>
</dbReference>
<dbReference type="EC" id="3.6.4.13" evidence="12"/>
<evidence type="ECO:0000256" key="6">
    <source>
        <dbReference type="ARBA" id="ARBA00022806"/>
    </source>
</evidence>
<feature type="compositionally biased region" description="Basic and acidic residues" evidence="13">
    <location>
        <begin position="692"/>
        <end position="706"/>
    </location>
</feature>
<dbReference type="PANTHER" id="PTHR24031">
    <property type="entry name" value="RNA HELICASE"/>
    <property type="match status" value="1"/>
</dbReference>
<dbReference type="PROSITE" id="PS51192">
    <property type="entry name" value="HELICASE_ATP_BIND_1"/>
    <property type="match status" value="1"/>
</dbReference>
<gene>
    <name evidence="17" type="primary">SPB4</name>
    <name evidence="17" type="ORF">OC846_006437</name>
</gene>
<protein>
    <recommendedName>
        <fullName evidence="12">ATP-dependent RNA helicase</fullName>
        <ecNumber evidence="12">3.6.4.13</ecNumber>
    </recommendedName>
</protein>
<dbReference type="InterPro" id="IPR014014">
    <property type="entry name" value="RNA_helicase_DEAD_Q_motif"/>
</dbReference>
<dbReference type="PROSITE" id="PS00039">
    <property type="entry name" value="DEAD_ATP_HELICASE"/>
    <property type="match status" value="1"/>
</dbReference>
<keyword evidence="3" id="KW-0698">rRNA processing</keyword>
<evidence type="ECO:0000256" key="7">
    <source>
        <dbReference type="ARBA" id="ARBA00022840"/>
    </source>
</evidence>
<accession>A0AAN6GNN2</accession>
<feature type="region of interest" description="Disordered" evidence="13">
    <location>
        <begin position="638"/>
        <end position="671"/>
    </location>
</feature>
<dbReference type="Pfam" id="PF00271">
    <property type="entry name" value="Helicase_C"/>
    <property type="match status" value="1"/>
</dbReference>
<dbReference type="GO" id="GO:0003723">
    <property type="term" value="F:RNA binding"/>
    <property type="evidence" value="ECO:0007669"/>
    <property type="project" value="UniProtKB-UniRule"/>
</dbReference>
<feature type="region of interest" description="Disordered" evidence="13">
    <location>
        <begin position="477"/>
        <end position="501"/>
    </location>
</feature>
<dbReference type="InterPro" id="IPR025313">
    <property type="entry name" value="SPB4-like_CTE"/>
</dbReference>
<dbReference type="GO" id="GO:0005524">
    <property type="term" value="F:ATP binding"/>
    <property type="evidence" value="ECO:0007669"/>
    <property type="project" value="UniProtKB-UniRule"/>
</dbReference>
<dbReference type="GO" id="GO:0016787">
    <property type="term" value="F:hydrolase activity"/>
    <property type="evidence" value="ECO:0007669"/>
    <property type="project" value="UniProtKB-KW"/>
</dbReference>
<reference evidence="17" key="1">
    <citation type="journal article" date="2023" name="PhytoFront">
        <title>Draft Genome Resources of Seven Strains of Tilletia horrida, Causal Agent of Kernel Smut of Rice.</title>
        <authorList>
            <person name="Khanal S."/>
            <person name="Antony Babu S."/>
            <person name="Zhou X.G."/>
        </authorList>
    </citation>
    <scope>NUCLEOTIDE SEQUENCE</scope>
    <source>
        <strain evidence="17">TX6</strain>
    </source>
</reference>
<dbReference type="EMBL" id="JAPDMZ010000369">
    <property type="protein sequence ID" value="KAK0543368.1"/>
    <property type="molecule type" value="Genomic_DNA"/>
</dbReference>
<feature type="region of interest" description="Disordered" evidence="13">
    <location>
        <begin position="530"/>
        <end position="556"/>
    </location>
</feature>
<keyword evidence="9" id="KW-0175">Coiled coil</keyword>
<comment type="caution">
    <text evidence="17">The sequence shown here is derived from an EMBL/GenBank/DDBJ whole genome shotgun (WGS) entry which is preliminary data.</text>
</comment>
<evidence type="ECO:0000256" key="3">
    <source>
        <dbReference type="ARBA" id="ARBA00022552"/>
    </source>
</evidence>
<evidence type="ECO:0000256" key="13">
    <source>
        <dbReference type="SAM" id="MobiDB-lite"/>
    </source>
</evidence>
<dbReference type="Pfam" id="PF23681">
    <property type="entry name" value="CTT_SPB4"/>
    <property type="match status" value="1"/>
</dbReference>
<evidence type="ECO:0000256" key="1">
    <source>
        <dbReference type="ARBA" id="ARBA00004604"/>
    </source>
</evidence>
<dbReference type="GO" id="GO:0005730">
    <property type="term" value="C:nucleolus"/>
    <property type="evidence" value="ECO:0007669"/>
    <property type="project" value="UniProtKB-SubCell"/>
</dbReference>
<dbReference type="SMART" id="SM00487">
    <property type="entry name" value="DEXDc"/>
    <property type="match status" value="1"/>
</dbReference>
<dbReference type="SMART" id="SM00490">
    <property type="entry name" value="HELICc"/>
    <property type="match status" value="1"/>
</dbReference>
<evidence type="ECO:0000256" key="11">
    <source>
        <dbReference type="PROSITE-ProRule" id="PRU00552"/>
    </source>
</evidence>
<comment type="function">
    <text evidence="12">RNA helicase.</text>
</comment>
<dbReference type="GO" id="GO:0006364">
    <property type="term" value="P:rRNA processing"/>
    <property type="evidence" value="ECO:0007669"/>
    <property type="project" value="UniProtKB-KW"/>
</dbReference>
<organism evidence="17 18">
    <name type="scientific">Tilletia horrida</name>
    <dbReference type="NCBI Taxonomy" id="155126"/>
    <lineage>
        <taxon>Eukaryota</taxon>
        <taxon>Fungi</taxon>
        <taxon>Dikarya</taxon>
        <taxon>Basidiomycota</taxon>
        <taxon>Ustilaginomycotina</taxon>
        <taxon>Exobasidiomycetes</taxon>
        <taxon>Tilletiales</taxon>
        <taxon>Tilletiaceae</taxon>
        <taxon>Tilletia</taxon>
    </lineage>
</organism>
<evidence type="ECO:0000256" key="9">
    <source>
        <dbReference type="ARBA" id="ARBA00023054"/>
    </source>
</evidence>
<name>A0AAN6GNN2_9BASI</name>
<feature type="region of interest" description="Disordered" evidence="13">
    <location>
        <begin position="255"/>
        <end position="280"/>
    </location>
</feature>
<dbReference type="PROSITE" id="PS51195">
    <property type="entry name" value="Q_MOTIF"/>
    <property type="match status" value="1"/>
</dbReference>
<feature type="domain" description="DEAD-box RNA helicase Q" evidence="16">
    <location>
        <begin position="15"/>
        <end position="44"/>
    </location>
</feature>
<evidence type="ECO:0000259" key="14">
    <source>
        <dbReference type="PROSITE" id="PS51192"/>
    </source>
</evidence>
<feature type="compositionally biased region" description="Acidic residues" evidence="13">
    <location>
        <begin position="741"/>
        <end position="751"/>
    </location>
</feature>
<evidence type="ECO:0000256" key="12">
    <source>
        <dbReference type="RuleBase" id="RU365068"/>
    </source>
</evidence>
<evidence type="ECO:0000256" key="5">
    <source>
        <dbReference type="ARBA" id="ARBA00022801"/>
    </source>
</evidence>
<evidence type="ECO:0000259" key="15">
    <source>
        <dbReference type="PROSITE" id="PS51194"/>
    </source>
</evidence>
<dbReference type="GO" id="GO:0003724">
    <property type="term" value="F:RNA helicase activity"/>
    <property type="evidence" value="ECO:0007669"/>
    <property type="project" value="UniProtKB-EC"/>
</dbReference>
<keyword evidence="2" id="KW-0690">Ribosome biogenesis</keyword>
<comment type="subcellular location">
    <subcellularLocation>
        <location evidence="1">Nucleus</location>
        <location evidence="1">Nucleolus</location>
    </subcellularLocation>
</comment>
<proteinExistence type="inferred from homology"/>
<evidence type="ECO:0000256" key="10">
    <source>
        <dbReference type="ARBA" id="ARBA00038002"/>
    </source>
</evidence>
<comment type="similarity">
    <text evidence="10">Belongs to the DEAD box helicase family. DDX55/SPB4 subfamily.</text>
</comment>
<evidence type="ECO:0000256" key="8">
    <source>
        <dbReference type="ARBA" id="ARBA00022884"/>
    </source>
</evidence>
<dbReference type="InterPro" id="IPR001650">
    <property type="entry name" value="Helicase_C-like"/>
</dbReference>
<dbReference type="InterPro" id="IPR014001">
    <property type="entry name" value="Helicase_ATP-bd"/>
</dbReference>
<dbReference type="CDD" id="cd18787">
    <property type="entry name" value="SF2_C_DEAD"/>
    <property type="match status" value="1"/>
</dbReference>
<feature type="compositionally biased region" description="Basic and acidic residues" evidence="13">
    <location>
        <begin position="761"/>
        <end position="776"/>
    </location>
</feature>
<feature type="region of interest" description="Disordered" evidence="13">
    <location>
        <begin position="692"/>
        <end position="785"/>
    </location>
</feature>
<comment type="catalytic activity">
    <reaction evidence="12">
        <text>ATP + H2O = ADP + phosphate + H(+)</text>
        <dbReference type="Rhea" id="RHEA:13065"/>
        <dbReference type="ChEBI" id="CHEBI:15377"/>
        <dbReference type="ChEBI" id="CHEBI:15378"/>
        <dbReference type="ChEBI" id="CHEBI:30616"/>
        <dbReference type="ChEBI" id="CHEBI:43474"/>
        <dbReference type="ChEBI" id="CHEBI:456216"/>
        <dbReference type="EC" id="3.6.4.13"/>
    </reaction>
</comment>
<keyword evidence="7 12" id="KW-0067">ATP-binding</keyword>
<dbReference type="Pfam" id="PF13959">
    <property type="entry name" value="CTE_SPB4"/>
    <property type="match status" value="1"/>
</dbReference>